<sequence length="135" mass="14451">SHQYSSDSARTGEVQSIRSSPNNSSNNSGGSSDAENTGTGNDLQQEVVRGALKEACLRLGGPGLVDVGFDPGEADTDVSTSILHRVFAATGVDSDRKNGLHVKGNKRKVRHLSHIGVPFMGQPRIRFPANFDRDY</sequence>
<name>A0A3P7P317_DIBLA</name>
<dbReference type="Proteomes" id="UP000281553">
    <property type="component" value="Unassembled WGS sequence"/>
</dbReference>
<feature type="compositionally biased region" description="Low complexity" evidence="1">
    <location>
        <begin position="19"/>
        <end position="32"/>
    </location>
</feature>
<accession>A0A3P7P317</accession>
<evidence type="ECO:0000313" key="3">
    <source>
        <dbReference type="Proteomes" id="UP000281553"/>
    </source>
</evidence>
<feature type="compositionally biased region" description="Polar residues" evidence="1">
    <location>
        <begin position="33"/>
        <end position="44"/>
    </location>
</feature>
<keyword evidence="3" id="KW-1185">Reference proteome</keyword>
<proteinExistence type="predicted"/>
<reference evidence="2 3" key="1">
    <citation type="submission" date="2018-11" db="EMBL/GenBank/DDBJ databases">
        <authorList>
            <consortium name="Pathogen Informatics"/>
        </authorList>
    </citation>
    <scope>NUCLEOTIDE SEQUENCE [LARGE SCALE GENOMIC DNA]</scope>
</reference>
<feature type="non-terminal residue" evidence="2">
    <location>
        <position position="1"/>
    </location>
</feature>
<feature type="region of interest" description="Disordered" evidence="1">
    <location>
        <begin position="1"/>
        <end position="45"/>
    </location>
</feature>
<organism evidence="2 3">
    <name type="scientific">Dibothriocephalus latus</name>
    <name type="common">Fish tapeworm</name>
    <name type="synonym">Diphyllobothrium latum</name>
    <dbReference type="NCBI Taxonomy" id="60516"/>
    <lineage>
        <taxon>Eukaryota</taxon>
        <taxon>Metazoa</taxon>
        <taxon>Spiralia</taxon>
        <taxon>Lophotrochozoa</taxon>
        <taxon>Platyhelminthes</taxon>
        <taxon>Cestoda</taxon>
        <taxon>Eucestoda</taxon>
        <taxon>Diphyllobothriidea</taxon>
        <taxon>Diphyllobothriidae</taxon>
        <taxon>Dibothriocephalus</taxon>
    </lineage>
</organism>
<dbReference type="AlphaFoldDB" id="A0A3P7P317"/>
<gene>
    <name evidence="2" type="ORF">DILT_LOCUS19771</name>
</gene>
<dbReference type="EMBL" id="UYRU01121071">
    <property type="protein sequence ID" value="VDN49435.1"/>
    <property type="molecule type" value="Genomic_DNA"/>
</dbReference>
<evidence type="ECO:0000256" key="1">
    <source>
        <dbReference type="SAM" id="MobiDB-lite"/>
    </source>
</evidence>
<evidence type="ECO:0000313" key="2">
    <source>
        <dbReference type="EMBL" id="VDN49435.1"/>
    </source>
</evidence>
<protein>
    <submittedName>
        <fullName evidence="2">Uncharacterized protein</fullName>
    </submittedName>
</protein>
<feature type="compositionally biased region" description="Polar residues" evidence="1">
    <location>
        <begin position="1"/>
        <end position="18"/>
    </location>
</feature>